<evidence type="ECO:0000256" key="1">
    <source>
        <dbReference type="SAM" id="MobiDB-lite"/>
    </source>
</evidence>
<name>A0AAD2HXM4_9AGAR</name>
<evidence type="ECO:0000313" key="2">
    <source>
        <dbReference type="EMBL" id="CAK5283732.1"/>
    </source>
</evidence>
<feature type="compositionally biased region" description="Low complexity" evidence="1">
    <location>
        <begin position="61"/>
        <end position="82"/>
    </location>
</feature>
<accession>A0AAD2HXM4</accession>
<reference evidence="2" key="1">
    <citation type="submission" date="2023-11" db="EMBL/GenBank/DDBJ databases">
        <authorList>
            <person name="De Vega J J."/>
            <person name="De Vega J J."/>
        </authorList>
    </citation>
    <scope>NUCLEOTIDE SEQUENCE</scope>
</reference>
<proteinExistence type="predicted"/>
<feature type="compositionally biased region" description="Basic residues" evidence="1">
    <location>
        <begin position="46"/>
        <end position="60"/>
    </location>
</feature>
<dbReference type="AlphaFoldDB" id="A0AAD2HXM4"/>
<organism evidence="2 3">
    <name type="scientific">Mycena citricolor</name>
    <dbReference type="NCBI Taxonomy" id="2018698"/>
    <lineage>
        <taxon>Eukaryota</taxon>
        <taxon>Fungi</taxon>
        <taxon>Dikarya</taxon>
        <taxon>Basidiomycota</taxon>
        <taxon>Agaricomycotina</taxon>
        <taxon>Agaricomycetes</taxon>
        <taxon>Agaricomycetidae</taxon>
        <taxon>Agaricales</taxon>
        <taxon>Marasmiineae</taxon>
        <taxon>Mycenaceae</taxon>
        <taxon>Mycena</taxon>
    </lineage>
</organism>
<comment type="caution">
    <text evidence="2">The sequence shown here is derived from an EMBL/GenBank/DDBJ whole genome shotgun (WGS) entry which is preliminary data.</text>
</comment>
<protein>
    <submittedName>
        <fullName evidence="2">Uncharacterized protein</fullName>
    </submittedName>
</protein>
<dbReference type="Proteomes" id="UP001295794">
    <property type="component" value="Unassembled WGS sequence"/>
</dbReference>
<dbReference type="EMBL" id="CAVNYO010000472">
    <property type="protein sequence ID" value="CAK5283732.1"/>
    <property type="molecule type" value="Genomic_DNA"/>
</dbReference>
<evidence type="ECO:0000313" key="3">
    <source>
        <dbReference type="Proteomes" id="UP001295794"/>
    </source>
</evidence>
<feature type="compositionally biased region" description="Low complexity" evidence="1">
    <location>
        <begin position="35"/>
        <end position="45"/>
    </location>
</feature>
<sequence length="144" mass="15752">MGAILCCWWERSGGERVFRERAGVTGPETAPPVQPLQVQAQNQPRLKLKPSPRRSSKFKKLNPPSSAQPQAQAEPHPQPQRQMSAPKLEPEPAEDPIPYLPDPYASFPAQDQVQAQARPVSYAAAQPQPASELAHALGKYQATA</sequence>
<gene>
    <name evidence="2" type="ORF">MYCIT1_LOCUS36501</name>
</gene>
<keyword evidence="3" id="KW-1185">Reference proteome</keyword>
<feature type="region of interest" description="Disordered" evidence="1">
    <location>
        <begin position="21"/>
        <end position="144"/>
    </location>
</feature>